<dbReference type="InterPro" id="IPR016024">
    <property type="entry name" value="ARM-type_fold"/>
</dbReference>
<name>A0AAD2D2Z3_EUPCR</name>
<dbReference type="Gene3D" id="1.25.10.10">
    <property type="entry name" value="Leucine-rich Repeat Variant"/>
    <property type="match status" value="1"/>
</dbReference>
<comment type="caution">
    <text evidence="1">The sequence shown here is derived from an EMBL/GenBank/DDBJ whole genome shotgun (WGS) entry which is preliminary data.</text>
</comment>
<sequence length="1045" mass="120447">MEPQQNEQHLYEIMQALGDLQDASKVKDTEEKLSSAPLDILVPNLILIIELEPQIFEDITPQQLEYIRLQAAVHLKNICRAKSQRRIANFFKETSRAHELLEKVVQILIKSENSMVVGQLSPAILQILLQIRAEGALIVQTINEIYTKATNNQDNFHQKLMTVEAICEIISEYSSNLDVLDQMREVSYLWETDYPSCVKALVQTMESNDSSQEVSYIKNTFITLSMIMLKILKILNEEESLEFIKYIEALKKEVLEIALKSGETLTDEAQEMNLKVVYSLQTLEIGLVNYICLEKKDLQLYFQIADYYINVAFGSENLQIFKKFSDDQLSFDSGCYELVGILAHGIKFHKEILENPMFWVSDTLFSDSPVETTQQLEEALREYYSEEKLEIMCDTLITFYLQIDETELEMWKDDPLSFYFESMNPEKSFMLKELSHEFINSLKLRFPDFLKKYLSKIKQHLQLELACPKEEEIHSNTRKKEALYSFIQKGANFDNKSEMENILSLLNSELHSKSQYSEMLKRRVVLILTSITCQLESKSEQELKTSFLEKVIDLFISETDFCLKLTCISFFYKMFKDYRCAFEAYKGYIPTILNHSCEFIVYVSTQNSGGGNGAFHPETYHEVLKLFALFSQKYPDTTIEYIECNFVKSPSLPLEVKKELIPVIIQILALVEDDKISKEFTTFVASLLHVANTCFSDPIVEDEALKLLLIYLRRLQNYKGSGDNPFVLSLQTFRLAERIVDQFKIKEDDILNVFSVLEEIHFSLSQADTSEITASLVLEVYSNIFRKSFNIAVEKDESSIVLLACQFAATLIISNHNDEIKQVCQEVLHKAKTDIVQRLLGDLTMDLGPPEFKKQPDVHDQDYINGFLILFSAICLEDINVCNIQNINENPLEIQFFKILNSIGPEYLSEIDNLLDSEDGEDTDLKHISACFAVVYLYYCNSVSQQGNRLESLIIPEIQEASIILLKNALKYKSCLLEQTKGVFPSLTPSTNEAAEALLQEVSDTKFLRSRTKRNYVLKTFEKEARLLQELLGDNIEQDDRKEQF</sequence>
<dbReference type="AlphaFoldDB" id="A0AAD2D2Z3"/>
<gene>
    <name evidence="1" type="ORF">ECRASSUSDP1_LOCUS19671</name>
</gene>
<proteinExistence type="predicted"/>
<protein>
    <submittedName>
        <fullName evidence="1">Uncharacterized protein</fullName>
    </submittedName>
</protein>
<dbReference type="EMBL" id="CAMPGE010019983">
    <property type="protein sequence ID" value="CAI2378276.1"/>
    <property type="molecule type" value="Genomic_DNA"/>
</dbReference>
<reference evidence="1" key="1">
    <citation type="submission" date="2023-07" db="EMBL/GenBank/DDBJ databases">
        <authorList>
            <consortium name="AG Swart"/>
            <person name="Singh M."/>
            <person name="Singh A."/>
            <person name="Seah K."/>
            <person name="Emmerich C."/>
        </authorList>
    </citation>
    <scope>NUCLEOTIDE SEQUENCE</scope>
    <source>
        <strain evidence="1">DP1</strain>
    </source>
</reference>
<dbReference type="SUPFAM" id="SSF48371">
    <property type="entry name" value="ARM repeat"/>
    <property type="match status" value="1"/>
</dbReference>
<organism evidence="1 2">
    <name type="scientific">Euplotes crassus</name>
    <dbReference type="NCBI Taxonomy" id="5936"/>
    <lineage>
        <taxon>Eukaryota</taxon>
        <taxon>Sar</taxon>
        <taxon>Alveolata</taxon>
        <taxon>Ciliophora</taxon>
        <taxon>Intramacronucleata</taxon>
        <taxon>Spirotrichea</taxon>
        <taxon>Hypotrichia</taxon>
        <taxon>Euplotida</taxon>
        <taxon>Euplotidae</taxon>
        <taxon>Moneuplotes</taxon>
    </lineage>
</organism>
<dbReference type="Proteomes" id="UP001295684">
    <property type="component" value="Unassembled WGS sequence"/>
</dbReference>
<evidence type="ECO:0000313" key="2">
    <source>
        <dbReference type="Proteomes" id="UP001295684"/>
    </source>
</evidence>
<dbReference type="InterPro" id="IPR011989">
    <property type="entry name" value="ARM-like"/>
</dbReference>
<accession>A0AAD2D2Z3</accession>
<evidence type="ECO:0000313" key="1">
    <source>
        <dbReference type="EMBL" id="CAI2378276.1"/>
    </source>
</evidence>
<keyword evidence="2" id="KW-1185">Reference proteome</keyword>